<dbReference type="PROSITE" id="PS00364">
    <property type="entry name" value="BACTERIAL_PQQ_2"/>
    <property type="match status" value="1"/>
</dbReference>
<gene>
    <name evidence="16" type="ORF">EH243_00565</name>
</gene>
<keyword evidence="9 13" id="KW-1015">Disulfide bond</keyword>
<dbReference type="InterPro" id="IPR017512">
    <property type="entry name" value="PQQ_MeOH/EtOH_DH"/>
</dbReference>
<evidence type="ECO:0000256" key="8">
    <source>
        <dbReference type="ARBA" id="ARBA00023004"/>
    </source>
</evidence>
<dbReference type="InterPro" id="IPR011047">
    <property type="entry name" value="Quinoprotein_ADH-like_sf"/>
</dbReference>
<dbReference type="SUPFAM" id="SSF50998">
    <property type="entry name" value="Quinoprotein alcohol dehydrogenase-like"/>
    <property type="match status" value="1"/>
</dbReference>
<dbReference type="RefSeq" id="WP_126156687.1">
    <property type="nucleotide sequence ID" value="NZ_RQXW01000001.1"/>
</dbReference>
<feature type="chain" id="PRO_5019353586" evidence="14">
    <location>
        <begin position="29"/>
        <end position="701"/>
    </location>
</feature>
<accession>A0A430KVD7</accession>
<dbReference type="EMBL" id="RQXW01000001">
    <property type="protein sequence ID" value="RTE67477.1"/>
    <property type="molecule type" value="Genomic_DNA"/>
</dbReference>
<dbReference type="PANTHER" id="PTHR32303">
    <property type="entry name" value="QUINOPROTEIN ALCOHOL DEHYDROGENASE (CYTOCHROME C)"/>
    <property type="match status" value="1"/>
</dbReference>
<dbReference type="OrthoDB" id="9794322at2"/>
<dbReference type="SUPFAM" id="SSF46626">
    <property type="entry name" value="Cytochrome c"/>
    <property type="match status" value="1"/>
</dbReference>
<proteinExistence type="inferred from homology"/>
<comment type="cofactor">
    <cofactor evidence="11">
        <name>heme c</name>
        <dbReference type="ChEBI" id="CHEBI:61717"/>
    </cofactor>
    <text evidence="11">Binds 1 heme c group per subunit.</text>
</comment>
<dbReference type="GO" id="GO:0009055">
    <property type="term" value="F:electron transfer activity"/>
    <property type="evidence" value="ECO:0007669"/>
    <property type="project" value="InterPro"/>
</dbReference>
<comment type="cofactor">
    <cofactor evidence="12">
        <name>Ca(2+)</name>
        <dbReference type="ChEBI" id="CHEBI:29108"/>
    </cofactor>
    <text evidence="12">Binds 1 Ca(2+) ion per subunit.</text>
</comment>
<protein>
    <submittedName>
        <fullName evidence="16">PQQ-dependent dehydrogenase, methanol/ethanol family</fullName>
        <ecNumber evidence="16">1.1.2.-</ecNumber>
    </submittedName>
</protein>
<feature type="binding site" evidence="12">
    <location>
        <position position="321"/>
    </location>
    <ligand>
        <name>Ca(2+)</name>
        <dbReference type="ChEBI" id="CHEBI:29108"/>
    </ligand>
</feature>
<feature type="active site" description="Proton acceptor" evidence="10">
    <location>
        <position position="321"/>
    </location>
</feature>
<dbReference type="GO" id="GO:0030288">
    <property type="term" value="C:outer membrane-bounded periplasmic space"/>
    <property type="evidence" value="ECO:0007669"/>
    <property type="project" value="InterPro"/>
</dbReference>
<dbReference type="InterPro" id="IPR009056">
    <property type="entry name" value="Cyt_c-like_dom"/>
</dbReference>
<comment type="caution">
    <text evidence="16">The sequence shown here is derived from an EMBL/GenBank/DDBJ whole genome shotgun (WGS) entry which is preliminary data.</text>
</comment>
<organism evidence="16 17">
    <name type="scientific">Amphritea opalescens</name>
    <dbReference type="NCBI Taxonomy" id="2490544"/>
    <lineage>
        <taxon>Bacteria</taxon>
        <taxon>Pseudomonadati</taxon>
        <taxon>Pseudomonadota</taxon>
        <taxon>Gammaproteobacteria</taxon>
        <taxon>Oceanospirillales</taxon>
        <taxon>Oceanospirillaceae</taxon>
        <taxon>Amphritea</taxon>
    </lineage>
</organism>
<feature type="binding site" evidence="11">
    <location>
        <begin position="199"/>
        <end position="200"/>
    </location>
    <ligand>
        <name>pyrroloquinoline quinone</name>
        <dbReference type="ChEBI" id="CHEBI:58442"/>
    </ligand>
</feature>
<feature type="disulfide bond" evidence="13">
    <location>
        <begin position="133"/>
        <end position="134"/>
    </location>
</feature>
<evidence type="ECO:0000259" key="15">
    <source>
        <dbReference type="PROSITE" id="PS51007"/>
    </source>
</evidence>
<dbReference type="AlphaFoldDB" id="A0A430KVD7"/>
<feature type="binding site" description="covalent" evidence="11">
    <location>
        <position position="625"/>
    </location>
    <ligand>
        <name>heme c</name>
        <dbReference type="ChEBI" id="CHEBI:61717"/>
    </ligand>
</feature>
<feature type="binding site" description="axial binding residue" evidence="12">
    <location>
        <position position="629"/>
    </location>
    <ligand>
        <name>heme c</name>
        <dbReference type="ChEBI" id="CHEBI:61717"/>
    </ligand>
    <ligandPart>
        <name>Fe</name>
        <dbReference type="ChEBI" id="CHEBI:18248"/>
    </ligandPart>
</feature>
<feature type="binding site" evidence="11">
    <location>
        <position position="139"/>
    </location>
    <ligand>
        <name>pyrroloquinoline quinone</name>
        <dbReference type="ChEBI" id="CHEBI:58442"/>
    </ligand>
</feature>
<keyword evidence="5 12" id="KW-0106">Calcium</keyword>
<evidence type="ECO:0000256" key="10">
    <source>
        <dbReference type="PIRSR" id="PIRSR617512-1"/>
    </source>
</evidence>
<dbReference type="GO" id="GO:0016614">
    <property type="term" value="F:oxidoreductase activity, acting on CH-OH group of donors"/>
    <property type="evidence" value="ECO:0007669"/>
    <property type="project" value="InterPro"/>
</dbReference>
<dbReference type="Gene3D" id="2.140.10.10">
    <property type="entry name" value="Quinoprotein alcohol dehydrogenase-like superfamily"/>
    <property type="match status" value="1"/>
</dbReference>
<feature type="binding site" evidence="12">
    <location>
        <position position="201"/>
    </location>
    <ligand>
        <name>Ca(2+)</name>
        <dbReference type="ChEBI" id="CHEBI:29108"/>
    </ligand>
</feature>
<evidence type="ECO:0000313" key="17">
    <source>
        <dbReference type="Proteomes" id="UP000283087"/>
    </source>
</evidence>
<comment type="similarity">
    <text evidence="1">Belongs to the bacterial PQQ dehydrogenase family.</text>
</comment>
<comment type="cofactor">
    <cofactor evidence="11">
        <name>pyrroloquinoline quinone</name>
        <dbReference type="ChEBI" id="CHEBI:58442"/>
    </cofactor>
    <text evidence="11">Binds 1 PQQ group per subunit.</text>
</comment>
<evidence type="ECO:0000256" key="3">
    <source>
        <dbReference type="ARBA" id="ARBA00022723"/>
    </source>
</evidence>
<feature type="binding site" evidence="11">
    <location>
        <position position="348"/>
    </location>
    <ligand>
        <name>pyrroloquinoline quinone</name>
        <dbReference type="ChEBI" id="CHEBI:58442"/>
    </ligand>
</feature>
<evidence type="ECO:0000256" key="4">
    <source>
        <dbReference type="ARBA" id="ARBA00022729"/>
    </source>
</evidence>
<feature type="binding site" description="axial binding residue" evidence="12">
    <location>
        <position position="667"/>
    </location>
    <ligand>
        <name>heme c</name>
        <dbReference type="ChEBI" id="CHEBI:61717"/>
    </ligand>
    <ligandPart>
        <name>Fe</name>
        <dbReference type="ChEBI" id="CHEBI:18248"/>
    </ligandPart>
</feature>
<evidence type="ECO:0000256" key="2">
    <source>
        <dbReference type="ARBA" id="ARBA00022617"/>
    </source>
</evidence>
<dbReference type="GO" id="GO:0020037">
    <property type="term" value="F:heme binding"/>
    <property type="evidence" value="ECO:0007669"/>
    <property type="project" value="InterPro"/>
</dbReference>
<dbReference type="GO" id="GO:0070968">
    <property type="term" value="F:pyrroloquinoline quinone binding"/>
    <property type="evidence" value="ECO:0007669"/>
    <property type="project" value="UniProtKB-ARBA"/>
</dbReference>
<evidence type="ECO:0000256" key="1">
    <source>
        <dbReference type="ARBA" id="ARBA00008156"/>
    </source>
</evidence>
<dbReference type="Proteomes" id="UP000283087">
    <property type="component" value="Unassembled WGS sequence"/>
</dbReference>
<dbReference type="InterPro" id="IPR036909">
    <property type="entry name" value="Cyt_c-like_dom_sf"/>
</dbReference>
<keyword evidence="3 12" id="KW-0479">Metal-binding</keyword>
<evidence type="ECO:0000256" key="11">
    <source>
        <dbReference type="PIRSR" id="PIRSR617512-2"/>
    </source>
</evidence>
<dbReference type="EC" id="1.1.2.-" evidence="16"/>
<dbReference type="GO" id="GO:0005509">
    <property type="term" value="F:calcium ion binding"/>
    <property type="evidence" value="ECO:0007669"/>
    <property type="project" value="InterPro"/>
</dbReference>
<dbReference type="Gene3D" id="1.10.760.10">
    <property type="entry name" value="Cytochrome c-like domain"/>
    <property type="match status" value="1"/>
</dbReference>
<dbReference type="InterPro" id="IPR018391">
    <property type="entry name" value="PQQ_b-propeller_rpt"/>
</dbReference>
<dbReference type="Pfam" id="PF13442">
    <property type="entry name" value="Cytochrome_CBB3"/>
    <property type="match status" value="1"/>
</dbReference>
<evidence type="ECO:0000256" key="12">
    <source>
        <dbReference type="PIRSR" id="PIRSR617512-3"/>
    </source>
</evidence>
<evidence type="ECO:0000256" key="13">
    <source>
        <dbReference type="PIRSR" id="PIRSR617512-4"/>
    </source>
</evidence>
<dbReference type="Pfam" id="PF01011">
    <property type="entry name" value="PQQ"/>
    <property type="match status" value="2"/>
</dbReference>
<evidence type="ECO:0000256" key="7">
    <source>
        <dbReference type="ARBA" id="ARBA00023002"/>
    </source>
</evidence>
<dbReference type="InterPro" id="IPR001479">
    <property type="entry name" value="Quinoprotein_DH_CS"/>
</dbReference>
<dbReference type="FunFam" id="2.140.10.10:FF:000003">
    <property type="entry name" value="Methanol dehydrogenase, large subunit"/>
    <property type="match status" value="1"/>
</dbReference>
<feature type="binding site" description="covalent" evidence="11">
    <location>
        <position position="628"/>
    </location>
    <ligand>
        <name>heme c</name>
        <dbReference type="ChEBI" id="CHEBI:61717"/>
    </ligand>
</feature>
<feature type="binding site" evidence="11">
    <location>
        <position position="256"/>
    </location>
    <ligand>
        <name>pyrroloquinoline quinone</name>
        <dbReference type="ChEBI" id="CHEBI:58442"/>
    </ligand>
</feature>
<dbReference type="NCBIfam" id="TIGR03075">
    <property type="entry name" value="PQQ_enz_alc_DH"/>
    <property type="match status" value="1"/>
</dbReference>
<dbReference type="CDD" id="cd10279">
    <property type="entry name" value="PQQ_ADH_II"/>
    <property type="match status" value="1"/>
</dbReference>
<reference evidence="16 17" key="1">
    <citation type="submission" date="2018-11" db="EMBL/GenBank/DDBJ databases">
        <title>The draft genome sequence of Amphritea opalescens ANRC-JH13T.</title>
        <authorList>
            <person name="Fang Z."/>
            <person name="Zhang Y."/>
            <person name="Han X."/>
        </authorList>
    </citation>
    <scope>NUCLEOTIDE SEQUENCE [LARGE SCALE GENOMIC DNA]</scope>
    <source>
        <strain evidence="16 17">ANRC-JH13</strain>
    </source>
</reference>
<evidence type="ECO:0000313" key="16">
    <source>
        <dbReference type="EMBL" id="RTE67477.1"/>
    </source>
</evidence>
<keyword evidence="17" id="KW-1185">Reference proteome</keyword>
<name>A0A430KVD7_9GAMM</name>
<evidence type="ECO:0000256" key="6">
    <source>
        <dbReference type="ARBA" id="ARBA00022891"/>
    </source>
</evidence>
<feature type="binding site" evidence="11">
    <location>
        <begin position="410"/>
        <end position="411"/>
    </location>
    <ligand>
        <name>pyrroloquinoline quinone</name>
        <dbReference type="ChEBI" id="CHEBI:58442"/>
    </ligand>
</feature>
<dbReference type="InterPro" id="IPR002372">
    <property type="entry name" value="PQQ_rpt_dom"/>
</dbReference>
<keyword evidence="7 16" id="KW-0560">Oxidoreductase</keyword>
<feature type="domain" description="Cytochrome c" evidence="15">
    <location>
        <begin position="612"/>
        <end position="690"/>
    </location>
</feature>
<dbReference type="PROSITE" id="PS51007">
    <property type="entry name" value="CYTC"/>
    <property type="match status" value="1"/>
</dbReference>
<evidence type="ECO:0000256" key="9">
    <source>
        <dbReference type="ARBA" id="ARBA00023157"/>
    </source>
</evidence>
<evidence type="ECO:0000256" key="5">
    <source>
        <dbReference type="ARBA" id="ARBA00022837"/>
    </source>
</evidence>
<keyword evidence="4 14" id="KW-0732">Signal</keyword>
<dbReference type="SMART" id="SM00564">
    <property type="entry name" value="PQQ"/>
    <property type="match status" value="4"/>
</dbReference>
<feature type="binding site" evidence="11">
    <location>
        <position position="183"/>
    </location>
    <ligand>
        <name>pyrroloquinoline quinone</name>
        <dbReference type="ChEBI" id="CHEBI:58442"/>
    </ligand>
</feature>
<dbReference type="GO" id="GO:0016020">
    <property type="term" value="C:membrane"/>
    <property type="evidence" value="ECO:0007669"/>
    <property type="project" value="InterPro"/>
</dbReference>
<feature type="binding site" evidence="11">
    <location>
        <position position="86"/>
    </location>
    <ligand>
        <name>pyrroloquinoline quinone</name>
        <dbReference type="ChEBI" id="CHEBI:58442"/>
    </ligand>
</feature>
<feature type="binding site" evidence="12">
    <location>
        <position position="276"/>
    </location>
    <ligand>
        <name>Ca(2+)</name>
        <dbReference type="ChEBI" id="CHEBI:29108"/>
    </ligand>
</feature>
<evidence type="ECO:0000256" key="14">
    <source>
        <dbReference type="SAM" id="SignalP"/>
    </source>
</evidence>
<sequence>MQFNKQLMPLLLGIALVLPGLTQLQAAAAVDANRLINADQEPGNWLAHGRDYTEQRFSPLTQINKQTVADLGLSWSYGFDSTRGLEATPLVIDGMLYVTGSWNVVYAFDAVTGELKWQFDPQVDRGVVGPKLCCDAVNRGVAAWQGKLYTGTLDGRLIALDAETGKQLWSSQTTDNDQAYSITGAPRIVKGKVMIGNGGAEFGVRGYFSAYDADSGKMLWRFYTVPDDPAKETNPTLIEASKTWSGEWWTLGGGGTAWDSMAYDPDLDLLYVGIGNGSPWNREIRSNGEGDNLFLSSIVAVRPDTGEYVWHYQTTPGEEWDYTATQHMILADLEVKGKLRKVLMQAPKNGLFYVLDRATGEFISAENYVAVNWTDGVDPTTGRPNIKPEARYSTAGKPFLAQPSPFGGHNWQPMSFNPDTGLVYLPTREMAFPYIPDDNYEVKSLTVNLGVSLLAATMPEDPAVRKAIKAATKGRLVAWDPVAQKEAWGIDMPVPWNGGTLSTAGGLVFQGNGQGNLVAYDAANGKPLWSYHGQTGMVAPPISYRVNGEQYVAIMAGWGGAVPLVVGPLVSEALTTNTNRLLVFKLGGKATLPELKVTAKALNPPSANASAETVAEGKAIYHTYCSSCHGDGAVSGGVLPDLRYASQHTFDYWEAIVVNGLKQGNGMAAFGSVISVDQADAVKAYVIKRAHDELTAQQATQ</sequence>
<keyword evidence="2 11" id="KW-0349">Heme</keyword>
<keyword evidence="6 11" id="KW-0634">PQQ</keyword>
<feature type="signal peptide" evidence="14">
    <location>
        <begin position="1"/>
        <end position="28"/>
    </location>
</feature>
<keyword evidence="8 12" id="KW-0408">Iron</keyword>